<reference evidence="10" key="1">
    <citation type="journal article" date="2021" name="G3 (Bethesda)">
        <title>Genomic diversity, chromosomal rearrangements, and interspecies hybridization in the ogataea polymorpha species complex.</title>
        <authorList>
            <person name="Hanson S.J."/>
            <person name="Cinneide E.O."/>
            <person name="Salzberg L.I."/>
            <person name="Wolfe K.H."/>
            <person name="McGowan J."/>
            <person name="Fitzpatrick D.A."/>
            <person name="Matlin K."/>
        </authorList>
    </citation>
    <scope>NUCLEOTIDE SEQUENCE</scope>
    <source>
        <strain evidence="10">83-405-1</strain>
    </source>
</reference>
<dbReference type="GO" id="GO:0022857">
    <property type="term" value="F:transmembrane transporter activity"/>
    <property type="evidence" value="ECO:0007669"/>
    <property type="project" value="InterPro"/>
</dbReference>
<gene>
    <name evidence="10" type="ORF">KL933_003006</name>
</gene>
<name>A0AAN6HZX8_9ASCO</name>
<dbReference type="Gene3D" id="1.20.1250.20">
    <property type="entry name" value="MFS general substrate transporter like domains"/>
    <property type="match status" value="1"/>
</dbReference>
<keyword evidence="3" id="KW-0813">Transport</keyword>
<dbReference type="InterPro" id="IPR036259">
    <property type="entry name" value="MFS_trans_sf"/>
</dbReference>
<feature type="transmembrane region" description="Helical" evidence="9">
    <location>
        <begin position="168"/>
        <end position="187"/>
    </location>
</feature>
<feature type="transmembrane region" description="Helical" evidence="9">
    <location>
        <begin position="78"/>
        <end position="97"/>
    </location>
</feature>
<evidence type="ECO:0000256" key="6">
    <source>
        <dbReference type="ARBA" id="ARBA00023065"/>
    </source>
</evidence>
<feature type="transmembrane region" description="Helical" evidence="9">
    <location>
        <begin position="530"/>
        <end position="551"/>
    </location>
</feature>
<evidence type="ECO:0000256" key="1">
    <source>
        <dbReference type="ARBA" id="ARBA00004141"/>
    </source>
</evidence>
<feature type="transmembrane region" description="Helical" evidence="9">
    <location>
        <begin position="366"/>
        <end position="385"/>
    </location>
</feature>
<protein>
    <submittedName>
        <fullName evidence="10">Uncharacterized protein</fullName>
    </submittedName>
</protein>
<evidence type="ECO:0000256" key="3">
    <source>
        <dbReference type="ARBA" id="ARBA00022448"/>
    </source>
</evidence>
<evidence type="ECO:0000256" key="4">
    <source>
        <dbReference type="ARBA" id="ARBA00022692"/>
    </source>
</evidence>
<dbReference type="Pfam" id="PF07690">
    <property type="entry name" value="MFS_1"/>
    <property type="match status" value="1"/>
</dbReference>
<dbReference type="GO" id="GO:0005886">
    <property type="term" value="C:plasma membrane"/>
    <property type="evidence" value="ECO:0007669"/>
    <property type="project" value="TreeGrafter"/>
</dbReference>
<feature type="transmembrane region" description="Helical" evidence="9">
    <location>
        <begin position="323"/>
        <end position="346"/>
    </location>
</feature>
<dbReference type="Proteomes" id="UP000738402">
    <property type="component" value="Unassembled WGS sequence"/>
</dbReference>
<comment type="similarity">
    <text evidence="2">Belongs to the major facilitator superfamily.</text>
</comment>
<feature type="transmembrane region" description="Helical" evidence="9">
    <location>
        <begin position="132"/>
        <end position="156"/>
    </location>
</feature>
<feature type="transmembrane region" description="Helical" evidence="9">
    <location>
        <begin position="292"/>
        <end position="311"/>
    </location>
</feature>
<organism evidence="10 11">
    <name type="scientific">Ogataea haglerorum</name>
    <dbReference type="NCBI Taxonomy" id="1937702"/>
    <lineage>
        <taxon>Eukaryota</taxon>
        <taxon>Fungi</taxon>
        <taxon>Dikarya</taxon>
        <taxon>Ascomycota</taxon>
        <taxon>Saccharomycotina</taxon>
        <taxon>Pichiomycetes</taxon>
        <taxon>Pichiales</taxon>
        <taxon>Pichiaceae</taxon>
        <taxon>Ogataea</taxon>
    </lineage>
</organism>
<dbReference type="AlphaFoldDB" id="A0AAN6HZX8"/>
<feature type="transmembrane region" description="Helical" evidence="9">
    <location>
        <begin position="109"/>
        <end position="126"/>
    </location>
</feature>
<feature type="region of interest" description="Disordered" evidence="8">
    <location>
        <begin position="1"/>
        <end position="23"/>
    </location>
</feature>
<evidence type="ECO:0000256" key="2">
    <source>
        <dbReference type="ARBA" id="ARBA00008335"/>
    </source>
</evidence>
<dbReference type="EMBL" id="JAHLUH010000008">
    <property type="protein sequence ID" value="KAG7726723.1"/>
    <property type="molecule type" value="Genomic_DNA"/>
</dbReference>
<keyword evidence="7 9" id="KW-0472">Membrane</keyword>
<evidence type="ECO:0000256" key="9">
    <source>
        <dbReference type="SAM" id="Phobius"/>
    </source>
</evidence>
<comment type="subcellular location">
    <subcellularLocation>
        <location evidence="1">Membrane</location>
        <topology evidence="1">Multi-pass membrane protein</topology>
    </subcellularLocation>
</comment>
<comment type="caution">
    <text evidence="10">The sequence shown here is derived from an EMBL/GenBank/DDBJ whole genome shotgun (WGS) entry which is preliminary data.</text>
</comment>
<keyword evidence="4 9" id="KW-0812">Transmembrane</keyword>
<dbReference type="InterPro" id="IPR011701">
    <property type="entry name" value="MFS"/>
</dbReference>
<evidence type="ECO:0000256" key="7">
    <source>
        <dbReference type="ARBA" id="ARBA00023136"/>
    </source>
</evidence>
<dbReference type="PANTHER" id="PTHR23501">
    <property type="entry name" value="MAJOR FACILITATOR SUPERFAMILY"/>
    <property type="match status" value="1"/>
</dbReference>
<accession>A0AAN6HZX8</accession>
<keyword evidence="6" id="KW-0406">Ion transport</keyword>
<evidence type="ECO:0000313" key="10">
    <source>
        <dbReference type="EMBL" id="KAG7726723.1"/>
    </source>
</evidence>
<feature type="transmembrane region" description="Helical" evidence="9">
    <location>
        <begin position="259"/>
        <end position="280"/>
    </location>
</feature>
<feature type="transmembrane region" description="Helical" evidence="9">
    <location>
        <begin position="199"/>
        <end position="219"/>
    </location>
</feature>
<feature type="transmembrane region" description="Helical" evidence="9">
    <location>
        <begin position="463"/>
        <end position="482"/>
    </location>
</feature>
<dbReference type="GO" id="GO:0006811">
    <property type="term" value="P:monoatomic ion transport"/>
    <property type="evidence" value="ECO:0007669"/>
    <property type="project" value="UniProtKB-KW"/>
</dbReference>
<dbReference type="SUPFAM" id="SSF103473">
    <property type="entry name" value="MFS general substrate transporter"/>
    <property type="match status" value="1"/>
</dbReference>
<feature type="transmembrane region" description="Helical" evidence="9">
    <location>
        <begin position="41"/>
        <end position="58"/>
    </location>
</feature>
<proteinExistence type="inferred from homology"/>
<dbReference type="PANTHER" id="PTHR23501:SF58">
    <property type="entry name" value="LOW AFFINITY HEME TRANSPORTER STR3"/>
    <property type="match status" value="1"/>
</dbReference>
<keyword evidence="5 9" id="KW-1133">Transmembrane helix</keyword>
<evidence type="ECO:0000256" key="8">
    <source>
        <dbReference type="SAM" id="MobiDB-lite"/>
    </source>
</evidence>
<evidence type="ECO:0000313" key="11">
    <source>
        <dbReference type="Proteomes" id="UP000738402"/>
    </source>
</evidence>
<evidence type="ECO:0000256" key="5">
    <source>
        <dbReference type="ARBA" id="ARBA00022989"/>
    </source>
</evidence>
<sequence length="589" mass="65736">MSQDFKEPSLDSHTFEHDTEEEKPRGVARIEAIKQTLDKRYILVLILSLYLCSWTYALDSSTTTSYQPYATSQFNRHSMLSTLSIANSIIGAVCKPFIAKMSDMTSRAIAYMIILLLYVIGFVVDACSPTISAYVIGSVFIAIGQSGINLMNSILVADMTPLKWRATVNGLLSTPYLCTTWVAGYIVQNITTSNWRWGYGMFAIITPAALIPAIGMIFWMDQKINHGTFNFNLRLPQITVLKSKNTLLKIKEALIEIDALGLVLLGFAFSLMLLPCSLYSYAKGGWHNPSMIAMEVVGGVFLIAYCIYEIWIAPYPSLPKRVLLNRTFVCCVIIDFCYQMGGYFWLLYFSSYNMVVLNLSYKHWTYLNNTETMGLCSFGVVYGLLFRYFRRYKIFQVIGSSIRLIGLGLMVHSTKMHNGPSLGVIVAALVLTSIGDCGDVMGTHLAAQACVPHVDLATTISVLSLYSSIGAAVGQAIVAAVWTSNLPKRLTEHVGDATKALSYFESVTTIYALPWGSHDRIASIQAYQDVCYKLFCGALGISFVCLIVTLFQTNYYLGDGINAVEGEQKEDYNQKWYYYIVDFVKHPLR</sequence>
<dbReference type="FunFam" id="1.20.1250.20:FF:000197">
    <property type="entry name" value="Siderophore iron transporter 1"/>
    <property type="match status" value="1"/>
</dbReference>